<gene>
    <name evidence="1" type="ORF">HNQ36_005097</name>
</gene>
<dbReference type="Proteomes" id="UP000521227">
    <property type="component" value="Unassembled WGS sequence"/>
</dbReference>
<accession>A0A840NEH9</accession>
<dbReference type="AlphaFoldDB" id="A0A840NEH9"/>
<name>A0A840NEH9_9BRAD</name>
<proteinExistence type="predicted"/>
<dbReference type="EMBL" id="JACHIJ010000011">
    <property type="protein sequence ID" value="MBB5055086.1"/>
    <property type="molecule type" value="Genomic_DNA"/>
</dbReference>
<evidence type="ECO:0000313" key="1">
    <source>
        <dbReference type="EMBL" id="MBB5055086.1"/>
    </source>
</evidence>
<comment type="caution">
    <text evidence="1">The sequence shown here is derived from an EMBL/GenBank/DDBJ whole genome shotgun (WGS) entry which is preliminary data.</text>
</comment>
<reference evidence="1 2" key="1">
    <citation type="submission" date="2020-08" db="EMBL/GenBank/DDBJ databases">
        <title>Genomic Encyclopedia of Type Strains, Phase IV (KMG-IV): sequencing the most valuable type-strain genomes for metagenomic binning, comparative biology and taxonomic classification.</title>
        <authorList>
            <person name="Goeker M."/>
        </authorList>
    </citation>
    <scope>NUCLEOTIDE SEQUENCE [LARGE SCALE GENOMIC DNA]</scope>
    <source>
        <strain evidence="1 2">DSM 17498</strain>
    </source>
</reference>
<protein>
    <submittedName>
        <fullName evidence="1">Uncharacterized protein</fullName>
    </submittedName>
</protein>
<sequence>MLSTIKMSSALAPSGSRFPASLYFKGHLRATKRMRNRPLGLAPQR</sequence>
<evidence type="ECO:0000313" key="2">
    <source>
        <dbReference type="Proteomes" id="UP000521227"/>
    </source>
</evidence>
<organism evidence="1 2">
    <name type="scientific">Afipia massiliensis</name>
    <dbReference type="NCBI Taxonomy" id="211460"/>
    <lineage>
        <taxon>Bacteria</taxon>
        <taxon>Pseudomonadati</taxon>
        <taxon>Pseudomonadota</taxon>
        <taxon>Alphaproteobacteria</taxon>
        <taxon>Hyphomicrobiales</taxon>
        <taxon>Nitrobacteraceae</taxon>
        <taxon>Afipia</taxon>
    </lineage>
</organism>